<feature type="region of interest" description="Disordered" evidence="1">
    <location>
        <begin position="512"/>
        <end position="538"/>
    </location>
</feature>
<dbReference type="Proteomes" id="UP000266723">
    <property type="component" value="Unassembled WGS sequence"/>
</dbReference>
<name>A0ABQ7BLA7_BRACR</name>
<organism evidence="2 3">
    <name type="scientific">Brassica cretica</name>
    <name type="common">Mustard</name>
    <dbReference type="NCBI Taxonomy" id="69181"/>
    <lineage>
        <taxon>Eukaryota</taxon>
        <taxon>Viridiplantae</taxon>
        <taxon>Streptophyta</taxon>
        <taxon>Embryophyta</taxon>
        <taxon>Tracheophyta</taxon>
        <taxon>Spermatophyta</taxon>
        <taxon>Magnoliopsida</taxon>
        <taxon>eudicotyledons</taxon>
        <taxon>Gunneridae</taxon>
        <taxon>Pentapetalae</taxon>
        <taxon>rosids</taxon>
        <taxon>malvids</taxon>
        <taxon>Brassicales</taxon>
        <taxon>Brassicaceae</taxon>
        <taxon>Brassiceae</taxon>
        <taxon>Brassica</taxon>
    </lineage>
</organism>
<gene>
    <name evidence="2" type="ORF">DY000_02042492</name>
</gene>
<reference evidence="2 3" key="1">
    <citation type="journal article" date="2020" name="BMC Genomics">
        <title>Intraspecific diversification of the crop wild relative Brassica cretica Lam. using demographic model selection.</title>
        <authorList>
            <person name="Kioukis A."/>
            <person name="Michalopoulou V.A."/>
            <person name="Briers L."/>
            <person name="Pirintsos S."/>
            <person name="Studholme D.J."/>
            <person name="Pavlidis P."/>
            <person name="Sarris P.F."/>
        </authorList>
    </citation>
    <scope>NUCLEOTIDE SEQUENCE [LARGE SCALE GENOMIC DNA]</scope>
    <source>
        <strain evidence="3">cv. PFS-1207/04</strain>
    </source>
</reference>
<sequence>MASQWWDPGDLGVCGEFSSREGFGLAGWKVVLILRWFGLKRDKGIREGLRNHGILRDLLAILILIKTVSQSMEGNMSGDCQSTDFGFLMEIGGINYRLVSIKAEDAAALSVGDHLLGKMFEEQESKWVKVPKRGNKKNSNYRGNYRGDCGVSRSRGARREESRAWEQEGHSTFSSGQAKEHHEEGEIMDTRVAAAALPSQQFQLELAETQARGTVVISDPIDTEKGLQALQGLGEGKPDHVDDDYVMGMDEVKAAFLEYGIDMNVADDLEDVTEVEMEELFLDKESVAPLVETEARGEVETERGPVTGEVAKQQGTRKRTFKPTGSAAGSTKMRIANGLVKRAAAKASSRQGDGRKQQESKGTSIPKPGNFKDWWDMLHYFALKFVSEIFLCIWMCGDLNGCLGIEWYSSRLAEMVLVLNGMVRKIILLLSMYVDCGGWRDGLGIRLRSLKLRLVVWSWVNEISNILVQDGGFVGSDGVVYYGGGIIVTLAQDHLALASGLQKMEMVAQSATSHASESMTDRPPDVKSAKANGKKGKAEESLSEYTGMWSIRKEDMAIKERLAKMKFLDRLLAKVEPLDESEETLKKKLINELVPLSREVKEWSRGSEGVESQECLVVGILFHIQVNTSSNRWPCESYQATTRDPSLGGLVSHIKHHLESGISKAFPQPSCDPSIHSVLHPEFISKSDPFEESPLAVIRPSPVPDLVGSEPLRERGFVGNCCRVRQDEPPQKKKKKKDRKKKPAEKDPVPSVGAENRELVVHEESSRGNAALTDGGSSSFPIVPLERGRREPSLDRGSDGRDHSKTSEGRREAGSDGSMNYVVELYDTAFKLKNAEMLVRVKDSAVNRKTSEFKVVIEKAEAEHSRLLAGKKAQKAKFTEKFGELKGKFKTAGEKK</sequence>
<accession>A0ABQ7BLA7</accession>
<feature type="region of interest" description="Disordered" evidence="1">
    <location>
        <begin position="310"/>
        <end position="329"/>
    </location>
</feature>
<feature type="compositionally biased region" description="Basic and acidic residues" evidence="1">
    <location>
        <begin position="786"/>
        <end position="814"/>
    </location>
</feature>
<proteinExistence type="predicted"/>
<feature type="region of interest" description="Disordered" evidence="1">
    <location>
        <begin position="718"/>
        <end position="818"/>
    </location>
</feature>
<feature type="compositionally biased region" description="Basic residues" evidence="1">
    <location>
        <begin position="732"/>
        <end position="743"/>
    </location>
</feature>
<protein>
    <submittedName>
        <fullName evidence="2">Uncharacterized protein</fullName>
    </submittedName>
</protein>
<feature type="region of interest" description="Disordered" evidence="1">
    <location>
        <begin position="133"/>
        <end position="184"/>
    </location>
</feature>
<comment type="caution">
    <text evidence="2">The sequence shown here is derived from an EMBL/GenBank/DDBJ whole genome shotgun (WGS) entry which is preliminary data.</text>
</comment>
<evidence type="ECO:0000313" key="2">
    <source>
        <dbReference type="EMBL" id="KAF3532935.1"/>
    </source>
</evidence>
<feature type="region of interest" description="Disordered" evidence="1">
    <location>
        <begin position="345"/>
        <end position="367"/>
    </location>
</feature>
<dbReference type="EMBL" id="QGKV02001507">
    <property type="protein sequence ID" value="KAF3532935.1"/>
    <property type="molecule type" value="Genomic_DNA"/>
</dbReference>
<evidence type="ECO:0000256" key="1">
    <source>
        <dbReference type="SAM" id="MobiDB-lite"/>
    </source>
</evidence>
<keyword evidence="3" id="KW-1185">Reference proteome</keyword>
<feature type="compositionally biased region" description="Basic and acidic residues" evidence="1">
    <location>
        <begin position="755"/>
        <end position="766"/>
    </location>
</feature>
<evidence type="ECO:0000313" key="3">
    <source>
        <dbReference type="Proteomes" id="UP000266723"/>
    </source>
</evidence>
<feature type="compositionally biased region" description="Basic and acidic residues" evidence="1">
    <location>
        <begin position="519"/>
        <end position="528"/>
    </location>
</feature>
<feature type="compositionally biased region" description="Basic and acidic residues" evidence="1">
    <location>
        <begin position="157"/>
        <end position="169"/>
    </location>
</feature>